<sequence length="67" mass="7379">MRQAAVGDRIRVEGPVVDAARREGDVVEVISTGERPLYRVRWQDGHESLFFPGPDAHVVPKPAEASV</sequence>
<dbReference type="OrthoDB" id="4828144at2"/>
<keyword evidence="3" id="KW-1185">Reference proteome</keyword>
<accession>A0A1M6XN82</accession>
<name>A0A1M6XN82_PSETH</name>
<evidence type="ECO:0000259" key="1">
    <source>
        <dbReference type="Pfam" id="PF08940"/>
    </source>
</evidence>
<evidence type="ECO:0000313" key="2">
    <source>
        <dbReference type="EMBL" id="SHL07319.1"/>
    </source>
</evidence>
<dbReference type="RefSeq" id="WP_073458905.1">
    <property type="nucleotide sequence ID" value="NZ_CALGVN010000041.1"/>
</dbReference>
<dbReference type="Gene3D" id="2.30.30.440">
    <property type="entry name" value="Domain of unknown function DUF1918"/>
    <property type="match status" value="1"/>
</dbReference>
<evidence type="ECO:0000313" key="3">
    <source>
        <dbReference type="Proteomes" id="UP000184363"/>
    </source>
</evidence>
<protein>
    <recommendedName>
        <fullName evidence="1">DUF1918 domain-containing protein</fullName>
    </recommendedName>
</protein>
<dbReference type="EMBL" id="FRAP01000017">
    <property type="protein sequence ID" value="SHL07319.1"/>
    <property type="molecule type" value="Genomic_DNA"/>
</dbReference>
<dbReference type="STRING" id="1848.SAMN05443637_11796"/>
<organism evidence="2 3">
    <name type="scientific">Pseudonocardia thermophila</name>
    <dbReference type="NCBI Taxonomy" id="1848"/>
    <lineage>
        <taxon>Bacteria</taxon>
        <taxon>Bacillati</taxon>
        <taxon>Actinomycetota</taxon>
        <taxon>Actinomycetes</taxon>
        <taxon>Pseudonocardiales</taxon>
        <taxon>Pseudonocardiaceae</taxon>
        <taxon>Pseudonocardia</taxon>
    </lineage>
</organism>
<proteinExistence type="predicted"/>
<gene>
    <name evidence="2" type="ORF">SAMN05443637_11796</name>
</gene>
<dbReference type="SUPFAM" id="SSF50118">
    <property type="entry name" value="Cell growth inhibitor/plasmid maintenance toxic component"/>
    <property type="match status" value="1"/>
</dbReference>
<dbReference type="InterPro" id="IPR015035">
    <property type="entry name" value="DUF1918"/>
</dbReference>
<feature type="domain" description="DUF1918" evidence="1">
    <location>
        <begin position="3"/>
        <end position="58"/>
    </location>
</feature>
<dbReference type="AlphaFoldDB" id="A0A1M6XN82"/>
<dbReference type="Pfam" id="PF08940">
    <property type="entry name" value="DUF1918"/>
    <property type="match status" value="1"/>
</dbReference>
<reference evidence="2 3" key="1">
    <citation type="submission" date="2016-11" db="EMBL/GenBank/DDBJ databases">
        <authorList>
            <person name="Jaros S."/>
            <person name="Januszkiewicz K."/>
            <person name="Wedrychowicz H."/>
        </authorList>
    </citation>
    <scope>NUCLEOTIDE SEQUENCE [LARGE SCALE GENOMIC DNA]</scope>
    <source>
        <strain evidence="2 3">DSM 43832</strain>
    </source>
</reference>
<dbReference type="Proteomes" id="UP000184363">
    <property type="component" value="Unassembled WGS sequence"/>
</dbReference>